<accession>A0AA90V8T8</accession>
<comment type="subcellular location">
    <subcellularLocation>
        <location evidence="1">Cell outer membrane</location>
    </subcellularLocation>
</comment>
<dbReference type="SUPFAM" id="SSF48452">
    <property type="entry name" value="TPR-like"/>
    <property type="match status" value="1"/>
</dbReference>
<reference evidence="12" key="2">
    <citation type="submission" date="2019-09" db="EMBL/GenBank/DDBJ databases">
        <title>Distinct polysaccharide growth profiles of human intestinal Prevotella copri isolates.</title>
        <authorList>
            <person name="Fehlner-Peach H."/>
            <person name="Magnabosco C."/>
            <person name="Raghavan V."/>
            <person name="Scher J.U."/>
            <person name="Tett A."/>
            <person name="Cox L.M."/>
            <person name="Gottsegen C."/>
            <person name="Watters A."/>
            <person name="Wiltshire- Gordon J.D."/>
            <person name="Segata N."/>
            <person name="Bonneau R."/>
            <person name="Littman D.R."/>
        </authorList>
    </citation>
    <scope>NUCLEOTIDE SEQUENCE [LARGE SCALE GENOMIC DNA]</scope>
    <source>
        <strain evidence="12">iP54</strain>
    </source>
</reference>
<proteinExistence type="inferred from homology"/>
<feature type="domain" description="RagB/SusD" evidence="6">
    <location>
        <begin position="364"/>
        <end position="642"/>
    </location>
</feature>
<dbReference type="GO" id="GO:0009279">
    <property type="term" value="C:cell outer membrane"/>
    <property type="evidence" value="ECO:0007669"/>
    <property type="project" value="UniProtKB-SubCell"/>
</dbReference>
<dbReference type="Proteomes" id="UP000420635">
    <property type="component" value="Unassembled WGS sequence"/>
</dbReference>
<dbReference type="Pfam" id="PF07980">
    <property type="entry name" value="SusD_RagB"/>
    <property type="match status" value="1"/>
</dbReference>
<dbReference type="AlphaFoldDB" id="A0AA90V8T8"/>
<evidence type="ECO:0000259" key="7">
    <source>
        <dbReference type="Pfam" id="PF14322"/>
    </source>
</evidence>
<feature type="domain" description="SusD-like N-terminal" evidence="7">
    <location>
        <begin position="22"/>
        <end position="235"/>
    </location>
</feature>
<evidence type="ECO:0000256" key="1">
    <source>
        <dbReference type="ARBA" id="ARBA00004442"/>
    </source>
</evidence>
<evidence type="ECO:0000259" key="6">
    <source>
        <dbReference type="Pfam" id="PF07980"/>
    </source>
</evidence>
<dbReference type="EMBL" id="QRNN01000011">
    <property type="protein sequence ID" value="RHK49356.1"/>
    <property type="molecule type" value="Genomic_DNA"/>
</dbReference>
<evidence type="ECO:0000313" key="12">
    <source>
        <dbReference type="Proteomes" id="UP000420635"/>
    </source>
</evidence>
<evidence type="ECO:0000256" key="2">
    <source>
        <dbReference type="ARBA" id="ARBA00006275"/>
    </source>
</evidence>
<dbReference type="EMBL" id="VZBQ01000164">
    <property type="protein sequence ID" value="MQN91489.1"/>
    <property type="molecule type" value="Genomic_DNA"/>
</dbReference>
<sequence length="644" mass="71508">MNKIFSKVLVALGAATLVSCSDFLDQKSPSELENSNVYGSTYYTGLRVNKIYGGLTQDRTYSQDLAIVWNLNSDIELVDGLGSDATNATSERGNMNYNADPGWSKIAGVWDALYGVIEDANDVVDGVNNSDLYHNGSKSDKATMGRYLGEALTLRAQCYLDLVRFFGDVPFKAESSKSDLSNAYLYKMDRDSILDSLMVNLDEAIELLPWAGQEGYTTEHATKGYAHGLLAQIALTRAGYAIREKAKEGYETATYTDATYPTQRPGAAKCKELYEIALKHLSAIIKSGSHKLNPSFENEWYLLNQLTLDKTYQENLFEIPMGSNVTGELGYTVGVRLNGVTTEYGYGNSTGKLKLTAPLLYSYDKADQRRDVTVAAFEIKQDGKKTVESMLGNAPFGLYCGKWDARKMNDKWLSDNLKATAKHTTGINPVVMRYSQILLWYAEVMNELAGPTGHYDGDAGMTALQALAEVHDRAFSDKALANHYINNIPKTKEGLFEAIVQENAWEFAGEGYRKWDLIRWNLLAQKIQEFKDTYIQDLTDKKYQEKIYFNYTDDTKTKIDMSSVTWYGLAADQSESDFTGSTDSFGKSSLTSGKDTQVNTNLPSISSGLVGDNVPVKNRYLMPIASTTISASNGHLYNSYGYND</sequence>
<dbReference type="Proteomes" id="UP000284562">
    <property type="component" value="Unassembled WGS sequence"/>
</dbReference>
<name>A0AA90V8T8_9BACT</name>
<organism evidence="8 12">
    <name type="scientific">Segatella copri</name>
    <dbReference type="NCBI Taxonomy" id="165179"/>
    <lineage>
        <taxon>Bacteria</taxon>
        <taxon>Pseudomonadati</taxon>
        <taxon>Bacteroidota</taxon>
        <taxon>Bacteroidia</taxon>
        <taxon>Bacteroidales</taxon>
        <taxon>Prevotellaceae</taxon>
        <taxon>Segatella</taxon>
    </lineage>
</organism>
<evidence type="ECO:0000256" key="5">
    <source>
        <dbReference type="ARBA" id="ARBA00023237"/>
    </source>
</evidence>
<dbReference type="InterPro" id="IPR011990">
    <property type="entry name" value="TPR-like_helical_dom_sf"/>
</dbReference>
<dbReference type="RefSeq" id="WP_119237437.1">
    <property type="nucleotide sequence ID" value="NZ_JAPDUU010000001.1"/>
</dbReference>
<evidence type="ECO:0000313" key="8">
    <source>
        <dbReference type="EMBL" id="MQN91489.1"/>
    </source>
</evidence>
<dbReference type="InterPro" id="IPR012944">
    <property type="entry name" value="SusD_RagB_dom"/>
</dbReference>
<dbReference type="Gene3D" id="1.25.40.390">
    <property type="match status" value="1"/>
</dbReference>
<evidence type="ECO:0000313" key="10">
    <source>
        <dbReference type="EMBL" id="RHK49356.1"/>
    </source>
</evidence>
<comment type="similarity">
    <text evidence="2">Belongs to the SusD family.</text>
</comment>
<dbReference type="InterPro" id="IPR033985">
    <property type="entry name" value="SusD-like_N"/>
</dbReference>
<dbReference type="Proteomes" id="UP000421283">
    <property type="component" value="Unassembled WGS sequence"/>
</dbReference>
<evidence type="ECO:0000313" key="13">
    <source>
        <dbReference type="Proteomes" id="UP000421283"/>
    </source>
</evidence>
<comment type="caution">
    <text evidence="8">The sequence shown here is derived from an EMBL/GenBank/DDBJ whole genome shotgun (WGS) entry which is preliminary data.</text>
</comment>
<dbReference type="PROSITE" id="PS51257">
    <property type="entry name" value="PROKAR_LIPOPROTEIN"/>
    <property type="match status" value="1"/>
</dbReference>
<reference evidence="8" key="3">
    <citation type="submission" date="2022-12" db="EMBL/GenBank/DDBJ databases">
        <title>Distinct polysaccharide growth profiles of human intestinal Prevotella copri isolates.</title>
        <authorList>
            <person name="Fehlner-Peach H."/>
            <person name="Magnabosco C."/>
            <person name="Raghavan V."/>
            <person name="Scher J.U."/>
            <person name="Tett A."/>
            <person name="Cox L.M."/>
            <person name="Gottsegen C."/>
            <person name="Watters A."/>
            <person name="Wiltshire- Gordon J.D."/>
            <person name="Segata N."/>
            <person name="Bonneau R."/>
            <person name="Littman D.R."/>
        </authorList>
    </citation>
    <scope>NUCLEOTIDE SEQUENCE</scope>
    <source>
        <strain evidence="13">iAU3127</strain>
        <strain evidence="9">IAU3127</strain>
        <strain evidence="8">IP54</strain>
    </source>
</reference>
<gene>
    <name evidence="10" type="ORF">DW064_04560</name>
    <name evidence="9" type="ORF">F7D31_06690</name>
    <name evidence="8" type="ORF">F7D59_16920</name>
</gene>
<evidence type="ECO:0000313" key="9">
    <source>
        <dbReference type="EMBL" id="MQO92354.1"/>
    </source>
</evidence>
<evidence type="ECO:0000313" key="11">
    <source>
        <dbReference type="Proteomes" id="UP000284562"/>
    </source>
</evidence>
<evidence type="ECO:0000256" key="4">
    <source>
        <dbReference type="ARBA" id="ARBA00023136"/>
    </source>
</evidence>
<keyword evidence="3" id="KW-0732">Signal</keyword>
<protein>
    <submittedName>
        <fullName evidence="8">RagB/SusD family nutrient uptake outer membrane protein</fullName>
    </submittedName>
</protein>
<evidence type="ECO:0000256" key="3">
    <source>
        <dbReference type="ARBA" id="ARBA00022729"/>
    </source>
</evidence>
<reference evidence="10 11" key="1">
    <citation type="submission" date="2018-08" db="EMBL/GenBank/DDBJ databases">
        <title>A genome reference for cultivated species of the human gut microbiota.</title>
        <authorList>
            <person name="Zou Y."/>
            <person name="Xue W."/>
            <person name="Luo G."/>
        </authorList>
    </citation>
    <scope>NUCLEOTIDE SEQUENCE [LARGE SCALE GENOMIC DNA]</scope>
    <source>
        <strain evidence="10 11">AF43-2</strain>
    </source>
</reference>
<keyword evidence="5" id="KW-0998">Cell outer membrane</keyword>
<dbReference type="EMBL" id="VZAP01000087">
    <property type="protein sequence ID" value="MQO92354.1"/>
    <property type="molecule type" value="Genomic_DNA"/>
</dbReference>
<dbReference type="Pfam" id="PF14322">
    <property type="entry name" value="SusD-like_3"/>
    <property type="match status" value="1"/>
</dbReference>
<keyword evidence="4" id="KW-0472">Membrane</keyword>